<keyword evidence="2" id="KW-1185">Reference proteome</keyword>
<evidence type="ECO:0000313" key="1">
    <source>
        <dbReference type="EMBL" id="KAH7311447.1"/>
    </source>
</evidence>
<comment type="caution">
    <text evidence="1">The sequence shown here is derived from an EMBL/GenBank/DDBJ whole genome shotgun (WGS) entry which is preliminary data.</text>
</comment>
<evidence type="ECO:0008006" key="3">
    <source>
        <dbReference type="Google" id="ProtNLM"/>
    </source>
</evidence>
<reference evidence="1" key="1">
    <citation type="journal article" date="2021" name="Nat. Commun.">
        <title>Genetic determinants of endophytism in the Arabidopsis root mycobiome.</title>
        <authorList>
            <person name="Mesny F."/>
            <person name="Miyauchi S."/>
            <person name="Thiergart T."/>
            <person name="Pickel B."/>
            <person name="Atanasova L."/>
            <person name="Karlsson M."/>
            <person name="Huettel B."/>
            <person name="Barry K.W."/>
            <person name="Haridas S."/>
            <person name="Chen C."/>
            <person name="Bauer D."/>
            <person name="Andreopoulos W."/>
            <person name="Pangilinan J."/>
            <person name="LaButti K."/>
            <person name="Riley R."/>
            <person name="Lipzen A."/>
            <person name="Clum A."/>
            <person name="Drula E."/>
            <person name="Henrissat B."/>
            <person name="Kohler A."/>
            <person name="Grigoriev I.V."/>
            <person name="Martin F.M."/>
            <person name="Hacquard S."/>
        </authorList>
    </citation>
    <scope>NUCLEOTIDE SEQUENCE</scope>
    <source>
        <strain evidence="1">MPI-CAGE-CH-0235</strain>
    </source>
</reference>
<protein>
    <recommendedName>
        <fullName evidence="3">Zn(2)-C6 fungal-type domain-containing protein</fullName>
    </recommendedName>
</protein>
<dbReference type="OrthoDB" id="39175at2759"/>
<dbReference type="AlphaFoldDB" id="A0A8K0SLD7"/>
<accession>A0A8K0SLD7</accession>
<sequence length="538" mass="59292">MKCRIDDGRSACRRCSRTGVQCIFVPRANAASWNLDLAVLASSELRINSEAQQHINNAVLRRLKRLEDHLGLADIDELFLAGACHTSSGPENEPVEDPALKTLSFSIQALKACCSSSTNPEIWADSLVLRLWSMFHETMLGLHFLPSKQTFSSPTPVMLAAMLYCSSLRGAAVDSALAPDYFSVLCNAIAQLCIPSSDIGLHPSDPKAAEEWGFQTVLGIILAALLREGMSKETGVWISIAYRLILEHCPPNMEASSLEWQRLLSGLQIVDLEHASIHLSCPVIPIVAPFPGLRMNPQDQIYRLSRMMHTGLTHFTGRGLPTIWSGVSGEVTANTDSSHSFSGVDAAVIRDWARQLDDWLVEFGARTDEPEAERKLAFRQYVLHRVLVLSIYLPARGSDLLSDTTPKEQHELLLSARAAVKLQLVDESIWANFDLVIITWAALIVIQGVEGGVGEPDDLENVTAHLLKLRQVPGHNFNIHGNLATRLEQRVQALHTPVMGGATTVETDSDFDPTWFIFNQTSLQSGLDMLSYNGQTWA</sequence>
<name>A0A8K0SLD7_9HYPO</name>
<gene>
    <name evidence="1" type="ORF">B0I35DRAFT_438100</name>
</gene>
<dbReference type="Proteomes" id="UP000813444">
    <property type="component" value="Unassembled WGS sequence"/>
</dbReference>
<dbReference type="EMBL" id="JAGPNK010000011">
    <property type="protein sequence ID" value="KAH7311447.1"/>
    <property type="molecule type" value="Genomic_DNA"/>
</dbReference>
<organism evidence="1 2">
    <name type="scientific">Stachybotrys elegans</name>
    <dbReference type="NCBI Taxonomy" id="80388"/>
    <lineage>
        <taxon>Eukaryota</taxon>
        <taxon>Fungi</taxon>
        <taxon>Dikarya</taxon>
        <taxon>Ascomycota</taxon>
        <taxon>Pezizomycotina</taxon>
        <taxon>Sordariomycetes</taxon>
        <taxon>Hypocreomycetidae</taxon>
        <taxon>Hypocreales</taxon>
        <taxon>Stachybotryaceae</taxon>
        <taxon>Stachybotrys</taxon>
    </lineage>
</organism>
<evidence type="ECO:0000313" key="2">
    <source>
        <dbReference type="Proteomes" id="UP000813444"/>
    </source>
</evidence>
<proteinExistence type="predicted"/>